<evidence type="ECO:0000313" key="2">
    <source>
        <dbReference type="EMBL" id="KFD48808.1"/>
    </source>
</evidence>
<dbReference type="EMBL" id="KL363283">
    <property type="protein sequence ID" value="KFD48808.1"/>
    <property type="molecule type" value="Genomic_DNA"/>
</dbReference>
<evidence type="ECO:0000256" key="1">
    <source>
        <dbReference type="SAM" id="MobiDB-lite"/>
    </source>
</evidence>
<evidence type="ECO:0000313" key="3">
    <source>
        <dbReference type="EMBL" id="KFD69384.1"/>
    </source>
</evidence>
<protein>
    <submittedName>
        <fullName evidence="3">Uncharacterized protein</fullName>
    </submittedName>
</protein>
<dbReference type="Proteomes" id="UP000030764">
    <property type="component" value="Unassembled WGS sequence"/>
</dbReference>
<feature type="compositionally biased region" description="Basic and acidic residues" evidence="1">
    <location>
        <begin position="517"/>
        <end position="526"/>
    </location>
</feature>
<dbReference type="EMBL" id="KL367496">
    <property type="protein sequence ID" value="KFD69384.1"/>
    <property type="molecule type" value="Genomic_DNA"/>
</dbReference>
<evidence type="ECO:0000313" key="4">
    <source>
        <dbReference type="Proteomes" id="UP000030764"/>
    </source>
</evidence>
<name>A0A085NIT8_9BILA</name>
<gene>
    <name evidence="2" type="ORF">M513_10292</name>
    <name evidence="3" type="ORF">M514_10292</name>
</gene>
<feature type="region of interest" description="Disordered" evidence="1">
    <location>
        <begin position="349"/>
        <end position="381"/>
    </location>
</feature>
<feature type="compositionally biased region" description="Polar residues" evidence="1">
    <location>
        <begin position="538"/>
        <end position="550"/>
    </location>
</feature>
<reference evidence="3 4" key="1">
    <citation type="journal article" date="2014" name="Nat. Genet.">
        <title>Genome and transcriptome of the porcine whipworm Trichuris suis.</title>
        <authorList>
            <person name="Jex A.R."/>
            <person name="Nejsum P."/>
            <person name="Schwarz E.M."/>
            <person name="Hu L."/>
            <person name="Young N.D."/>
            <person name="Hall R.S."/>
            <person name="Korhonen P.K."/>
            <person name="Liao S."/>
            <person name="Thamsborg S."/>
            <person name="Xia J."/>
            <person name="Xu P."/>
            <person name="Wang S."/>
            <person name="Scheerlinck J.P."/>
            <person name="Hofmann A."/>
            <person name="Sternberg P.W."/>
            <person name="Wang J."/>
            <person name="Gasser R.B."/>
        </authorList>
    </citation>
    <scope>NUCLEOTIDE SEQUENCE [LARGE SCALE GENOMIC DNA]</scope>
    <source>
        <strain evidence="3">DCEP-RM93F</strain>
        <strain evidence="2">DCEP-RM93M</strain>
    </source>
</reference>
<dbReference type="Proteomes" id="UP000030758">
    <property type="component" value="Unassembled WGS sequence"/>
</dbReference>
<accession>A0A085NIT8</accession>
<feature type="region of interest" description="Disordered" evidence="1">
    <location>
        <begin position="512"/>
        <end position="550"/>
    </location>
</feature>
<dbReference type="AlphaFoldDB" id="A0A085NIT8"/>
<proteinExistence type="predicted"/>
<organism evidence="3">
    <name type="scientific">Trichuris suis</name>
    <name type="common">pig whipworm</name>
    <dbReference type="NCBI Taxonomy" id="68888"/>
    <lineage>
        <taxon>Eukaryota</taxon>
        <taxon>Metazoa</taxon>
        <taxon>Ecdysozoa</taxon>
        <taxon>Nematoda</taxon>
        <taxon>Enoplea</taxon>
        <taxon>Dorylaimia</taxon>
        <taxon>Trichinellida</taxon>
        <taxon>Trichuridae</taxon>
        <taxon>Trichuris</taxon>
    </lineage>
</organism>
<keyword evidence="4" id="KW-1185">Reference proteome</keyword>
<sequence length="595" mass="67560">MGGKGRCNSLLSWIGKRIRGGAKLHRRVRCLVSGVSLHLRSSQRETCFSNAEPRLTRIVKRTDDTMRYTGEEVAAQRVEGSKISIDATEVVVNCRPEVTAPIRKMAKEKQAAKKQAHTDDFFRRNTATVVEELYKKRKANRPLLKNIRKSPITDNIAGGPPSVKTEYSPKENLQKRLSKKRVGNPQCISETKHLPLTRTEVIYSKFRPYKTLNSATRQQQYKTGDKAYALLRSASAPVPTVSREPIRLDRVQACATKQMAKPLENDRKTNNAERANLKCQSMHEKMNELKKQWHNDVSTSGVQLLNAMSHPHDHPICTHVNDEMWKNLHPKLRNATGLLKENKIETTKMVSVESEKPSSKQAATSGQLKDKSNLAKPNESLDLEKDTLERWKAERIDDAHSRHVRRSKETPTDSKEECAKAERNLRNDAAMHKIEILKSADSALTEYSERLKSMLTTFERSYEGSRKVNMDEQVALVGDSLQQERSYAKSSATSMETASTFQSEFEYSQGELTNDVEPYRSVKQRDSSYSTTEDESLGRSTPECSKGLQNTRSIDGLFPVRKIYLPLHQPFFTLFLSSRSPGRVETTKSKDSRFN</sequence>